<accession>A0A0N5A441</accession>
<evidence type="ECO:0000313" key="3">
    <source>
        <dbReference type="WBParaSite" id="PTRK_0001639250.1"/>
    </source>
</evidence>
<evidence type="ECO:0000256" key="1">
    <source>
        <dbReference type="SAM" id="Phobius"/>
    </source>
</evidence>
<feature type="transmembrane region" description="Helical" evidence="1">
    <location>
        <begin position="51"/>
        <end position="73"/>
    </location>
</feature>
<keyword evidence="1" id="KW-1133">Transmembrane helix</keyword>
<organism evidence="2 3">
    <name type="scientific">Parastrongyloides trichosuri</name>
    <name type="common">Possum-specific nematode worm</name>
    <dbReference type="NCBI Taxonomy" id="131310"/>
    <lineage>
        <taxon>Eukaryota</taxon>
        <taxon>Metazoa</taxon>
        <taxon>Ecdysozoa</taxon>
        <taxon>Nematoda</taxon>
        <taxon>Chromadorea</taxon>
        <taxon>Rhabditida</taxon>
        <taxon>Tylenchina</taxon>
        <taxon>Panagrolaimomorpha</taxon>
        <taxon>Strongyloidoidea</taxon>
        <taxon>Strongyloididae</taxon>
        <taxon>Parastrongyloides</taxon>
    </lineage>
</organism>
<dbReference type="AlphaFoldDB" id="A0A0N5A441"/>
<feature type="transmembrane region" description="Helical" evidence="1">
    <location>
        <begin position="107"/>
        <end position="133"/>
    </location>
</feature>
<keyword evidence="1" id="KW-0812">Transmembrane</keyword>
<evidence type="ECO:0000313" key="2">
    <source>
        <dbReference type="Proteomes" id="UP000038045"/>
    </source>
</evidence>
<keyword evidence="1" id="KW-0472">Membrane</keyword>
<proteinExistence type="predicted"/>
<feature type="transmembrane region" description="Helical" evidence="1">
    <location>
        <begin position="79"/>
        <end position="98"/>
    </location>
</feature>
<sequence length="159" mass="18782">MKSRKNIKIKQKNYPISLDHYEEYYGGNTRIHIHNNLCCFRLFHIKSVGYFIGYLEILSLVILTSYFLTQLIVHGFTNSSLILVPICFIQFCLTIILYQGLKTFNTLLLIISFLGFLGRFIFSIIYLATYFFLSNFLHSGKFIKNRHLIFKYLFFSCNL</sequence>
<dbReference type="WBParaSite" id="PTRK_0001639250.1">
    <property type="protein sequence ID" value="PTRK_0001639250.1"/>
    <property type="gene ID" value="PTRK_0001639250"/>
</dbReference>
<reference evidence="3" key="1">
    <citation type="submission" date="2017-02" db="UniProtKB">
        <authorList>
            <consortium name="WormBaseParasite"/>
        </authorList>
    </citation>
    <scope>IDENTIFICATION</scope>
</reference>
<protein>
    <submittedName>
        <fullName evidence="3">Transporter</fullName>
    </submittedName>
</protein>
<name>A0A0N5A441_PARTI</name>
<dbReference type="Proteomes" id="UP000038045">
    <property type="component" value="Unplaced"/>
</dbReference>
<keyword evidence="2" id="KW-1185">Reference proteome</keyword>